<dbReference type="EMBL" id="JBHSNG010000001">
    <property type="protein sequence ID" value="MFC5579711.1"/>
    <property type="molecule type" value="Genomic_DNA"/>
</dbReference>
<name>A0ABW0STH8_9GAMM</name>
<dbReference type="Gene3D" id="2.60.40.1890">
    <property type="entry name" value="PCu(A)C copper chaperone"/>
    <property type="match status" value="1"/>
</dbReference>
<feature type="signal peptide" evidence="1">
    <location>
        <begin position="1"/>
        <end position="21"/>
    </location>
</feature>
<proteinExistence type="predicted"/>
<keyword evidence="1" id="KW-0732">Signal</keyword>
<reference evidence="3" key="1">
    <citation type="journal article" date="2019" name="Int. J. Syst. Evol. Microbiol.">
        <title>The Global Catalogue of Microorganisms (GCM) 10K type strain sequencing project: providing services to taxonomists for standard genome sequencing and annotation.</title>
        <authorList>
            <consortium name="The Broad Institute Genomics Platform"/>
            <consortium name="The Broad Institute Genome Sequencing Center for Infectious Disease"/>
            <person name="Wu L."/>
            <person name="Ma J."/>
        </authorList>
    </citation>
    <scope>NUCLEOTIDE SEQUENCE [LARGE SCALE GENOMIC DNA]</scope>
    <source>
        <strain evidence="3">CGMCC 1.13587</strain>
    </source>
</reference>
<dbReference type="Pfam" id="PF04314">
    <property type="entry name" value="PCuAC"/>
    <property type="match status" value="1"/>
</dbReference>
<dbReference type="InterPro" id="IPR058248">
    <property type="entry name" value="Lxx211020-like"/>
</dbReference>
<dbReference type="InterPro" id="IPR007410">
    <property type="entry name" value="LpqE-like"/>
</dbReference>
<dbReference type="RefSeq" id="WP_377323522.1">
    <property type="nucleotide sequence ID" value="NZ_JBHSNG010000001.1"/>
</dbReference>
<dbReference type="PANTHER" id="PTHR36302:SF1">
    <property type="entry name" value="COPPER CHAPERONE PCU(A)C"/>
    <property type="match status" value="1"/>
</dbReference>
<dbReference type="PANTHER" id="PTHR36302">
    <property type="entry name" value="BLR7088 PROTEIN"/>
    <property type="match status" value="1"/>
</dbReference>
<dbReference type="InterPro" id="IPR036182">
    <property type="entry name" value="PCuAC_sf"/>
</dbReference>
<dbReference type="Proteomes" id="UP001596111">
    <property type="component" value="Unassembled WGS sequence"/>
</dbReference>
<evidence type="ECO:0000256" key="1">
    <source>
        <dbReference type="SAM" id="SignalP"/>
    </source>
</evidence>
<sequence>MKPFTLSILLAGFLLTGAVHAGASDHVHASHAWIRVLPGGLPAGAYVTLRNDGDQAVSLSGARSTVYADAMLHRSSTAGGVSRMTMVDALNIPAHGEARLAPAGYHLMLMQANAPVKPGDTVRLTLDFTDGSTLATDFIARPANAMDAGDDHAGH</sequence>
<keyword evidence="3" id="KW-1185">Reference proteome</keyword>
<feature type="chain" id="PRO_5046085742" evidence="1">
    <location>
        <begin position="22"/>
        <end position="155"/>
    </location>
</feature>
<evidence type="ECO:0000313" key="3">
    <source>
        <dbReference type="Proteomes" id="UP001596111"/>
    </source>
</evidence>
<accession>A0ABW0STH8</accession>
<evidence type="ECO:0000313" key="2">
    <source>
        <dbReference type="EMBL" id="MFC5579711.1"/>
    </source>
</evidence>
<gene>
    <name evidence="2" type="ORF">ACFPPB_01080</name>
</gene>
<organism evidence="2 3">
    <name type="scientific">Rhodanobacter terrae</name>
    <dbReference type="NCBI Taxonomy" id="418647"/>
    <lineage>
        <taxon>Bacteria</taxon>
        <taxon>Pseudomonadati</taxon>
        <taxon>Pseudomonadota</taxon>
        <taxon>Gammaproteobacteria</taxon>
        <taxon>Lysobacterales</taxon>
        <taxon>Rhodanobacteraceae</taxon>
        <taxon>Rhodanobacter</taxon>
    </lineage>
</organism>
<comment type="caution">
    <text evidence="2">The sequence shown here is derived from an EMBL/GenBank/DDBJ whole genome shotgun (WGS) entry which is preliminary data.</text>
</comment>
<dbReference type="SUPFAM" id="SSF110087">
    <property type="entry name" value="DR1885-like metal-binding protein"/>
    <property type="match status" value="1"/>
</dbReference>
<protein>
    <submittedName>
        <fullName evidence="2">Copper chaperone PCu(A)C</fullName>
    </submittedName>
</protein>